<accession>K1S252</accession>
<dbReference type="EMBL" id="AJWY01011804">
    <property type="protein sequence ID" value="EKC51723.1"/>
    <property type="molecule type" value="Genomic_DNA"/>
</dbReference>
<dbReference type="Gene3D" id="2.60.120.560">
    <property type="entry name" value="Exo-inulinase, domain 1"/>
    <property type="match status" value="1"/>
</dbReference>
<reference evidence="3" key="1">
    <citation type="journal article" date="2013" name="Environ. Microbiol.">
        <title>Microbiota from the distal guts of lean and obese adolescents exhibit partial functional redundancy besides clear differences in community structure.</title>
        <authorList>
            <person name="Ferrer M."/>
            <person name="Ruiz A."/>
            <person name="Lanza F."/>
            <person name="Haange S.B."/>
            <person name="Oberbach A."/>
            <person name="Till H."/>
            <person name="Bargiela R."/>
            <person name="Campoy C."/>
            <person name="Segura M.T."/>
            <person name="Richter M."/>
            <person name="von Bergen M."/>
            <person name="Seifert J."/>
            <person name="Suarez A."/>
        </authorList>
    </citation>
    <scope>NUCLEOTIDE SEQUENCE</scope>
</reference>
<sequence>ELTEEEAAEGFEVLFDGLSLEKWTGNKTNYVPQEGTIYVTAQYGGSGNLYTVREYGDFILRFEFSFVRPGVNNGIGIRTPMGVDAAYHGMEIQVLDHDDPIYKNLHIYQQHGSVYGVIPAQKHVVFGEQGTWNTEEIRAAGDRITVTVNGEVILDGNIREACKGHNVAPDGSERNPYTVDGRNN</sequence>
<dbReference type="Pfam" id="PF06439">
    <property type="entry name" value="3keto-disac_hyd"/>
    <property type="match status" value="1"/>
</dbReference>
<dbReference type="GO" id="GO:0016787">
    <property type="term" value="F:hydrolase activity"/>
    <property type="evidence" value="ECO:0007669"/>
    <property type="project" value="InterPro"/>
</dbReference>
<feature type="domain" description="3-keto-alpha-glucoside-1,2-lyase/3-keto-2-hydroxy-glucal hydratase" evidence="2">
    <location>
        <begin position="10"/>
        <end position="161"/>
    </location>
</feature>
<protein>
    <submittedName>
        <fullName evidence="3">Protein containing DUF1080</fullName>
    </submittedName>
</protein>
<gene>
    <name evidence="3" type="ORF">LEA_17254</name>
</gene>
<evidence type="ECO:0000259" key="2">
    <source>
        <dbReference type="Pfam" id="PF06439"/>
    </source>
</evidence>
<feature type="non-terminal residue" evidence="3">
    <location>
        <position position="1"/>
    </location>
</feature>
<evidence type="ECO:0000313" key="3">
    <source>
        <dbReference type="EMBL" id="EKC51723.1"/>
    </source>
</evidence>
<feature type="region of interest" description="Disordered" evidence="1">
    <location>
        <begin position="165"/>
        <end position="184"/>
    </location>
</feature>
<dbReference type="InterPro" id="IPR010496">
    <property type="entry name" value="AL/BT2_dom"/>
</dbReference>
<organism evidence="3">
    <name type="scientific">human gut metagenome</name>
    <dbReference type="NCBI Taxonomy" id="408170"/>
    <lineage>
        <taxon>unclassified sequences</taxon>
        <taxon>metagenomes</taxon>
        <taxon>organismal metagenomes</taxon>
    </lineage>
</organism>
<dbReference type="AlphaFoldDB" id="K1S252"/>
<comment type="caution">
    <text evidence="3">The sequence shown here is derived from an EMBL/GenBank/DDBJ whole genome shotgun (WGS) entry which is preliminary data.</text>
</comment>
<proteinExistence type="predicted"/>
<name>K1S252_9ZZZZ</name>
<evidence type="ECO:0000256" key="1">
    <source>
        <dbReference type="SAM" id="MobiDB-lite"/>
    </source>
</evidence>